<sequence>MSRDSFFRPHVDRMAGYVPGEQPRDTGVLKLNTNENPYPPSPRAFEAIAATLDDRLRRYPDPMGTAFRQAAARRHGVDPEMILAGNGSDDLLTIITRAFVGPGDLLVYPSPSYILYRTLAELQDARVAEVPFGSDWSLDPASFALPGTKLAFVANPNSPSGTTLTPEQVARLAERLDCPLVVDEAYADFASSDCVSLVASHPNVIVTRTFSKGYSLAGLRLGYLIARPELIAGLVKVKDSYNCDSLSLAGALAALEDRDYLAQTRGKILATRRRLTEAVRAFGYQVPESQANFVWCTGGPPAAEVYEALKAQKILVRLMRYPGHADGLRITVGTDAEIDRLLEALGPIVAASKFS</sequence>
<dbReference type="HAMAP" id="MF_01023">
    <property type="entry name" value="HisC_aminotrans_2"/>
    <property type="match status" value="1"/>
</dbReference>
<evidence type="ECO:0000259" key="10">
    <source>
        <dbReference type="Pfam" id="PF00155"/>
    </source>
</evidence>
<evidence type="ECO:0000256" key="4">
    <source>
        <dbReference type="ARBA" id="ARBA00011738"/>
    </source>
</evidence>
<dbReference type="SUPFAM" id="SSF53383">
    <property type="entry name" value="PLP-dependent transferases"/>
    <property type="match status" value="1"/>
</dbReference>
<evidence type="ECO:0000256" key="2">
    <source>
        <dbReference type="ARBA" id="ARBA00005011"/>
    </source>
</evidence>
<gene>
    <name evidence="9" type="primary">hisC</name>
    <name evidence="11" type="ordered locus">Sinac_1147</name>
</gene>
<comment type="pathway">
    <text evidence="2 9">Amino-acid biosynthesis; L-histidine biosynthesis; L-histidine from 5-phospho-alpha-D-ribose 1-diphosphate: step 7/9.</text>
</comment>
<keyword evidence="5 9" id="KW-0032">Aminotransferase</keyword>
<dbReference type="KEGG" id="saci:Sinac_1147"/>
<comment type="similarity">
    <text evidence="3 9">Belongs to the class-II pyridoxal-phosphate-dependent aminotransferase family. Histidinol-phosphate aminotransferase subfamily.</text>
</comment>
<keyword evidence="6 9" id="KW-0808">Transferase</keyword>
<keyword evidence="9" id="KW-0028">Amino-acid biosynthesis</keyword>
<accession>L0D9N7</accession>
<dbReference type="STRING" id="886293.Sinac_1147"/>
<feature type="domain" description="Aminotransferase class I/classII large" evidence="10">
    <location>
        <begin position="27"/>
        <end position="345"/>
    </location>
</feature>
<dbReference type="eggNOG" id="COG0079">
    <property type="taxonomic scope" value="Bacteria"/>
</dbReference>
<dbReference type="GO" id="GO:0004400">
    <property type="term" value="F:histidinol-phosphate transaminase activity"/>
    <property type="evidence" value="ECO:0007669"/>
    <property type="project" value="UniProtKB-UniRule"/>
</dbReference>
<dbReference type="InterPro" id="IPR050106">
    <property type="entry name" value="HistidinolP_aminotransfase"/>
</dbReference>
<dbReference type="EMBL" id="CP003364">
    <property type="protein sequence ID" value="AGA25543.1"/>
    <property type="molecule type" value="Genomic_DNA"/>
</dbReference>
<dbReference type="InterPro" id="IPR015421">
    <property type="entry name" value="PyrdxlP-dep_Trfase_major"/>
</dbReference>
<evidence type="ECO:0000256" key="8">
    <source>
        <dbReference type="ARBA" id="ARBA00047481"/>
    </source>
</evidence>
<dbReference type="InterPro" id="IPR001917">
    <property type="entry name" value="Aminotrans_II_pyridoxalP_BS"/>
</dbReference>
<dbReference type="InterPro" id="IPR005861">
    <property type="entry name" value="HisP_aminotrans"/>
</dbReference>
<evidence type="ECO:0000313" key="12">
    <source>
        <dbReference type="Proteomes" id="UP000010798"/>
    </source>
</evidence>
<comment type="cofactor">
    <cofactor evidence="1 9">
        <name>pyridoxal 5'-phosphate</name>
        <dbReference type="ChEBI" id="CHEBI:597326"/>
    </cofactor>
</comment>
<dbReference type="PROSITE" id="PS00599">
    <property type="entry name" value="AA_TRANSFER_CLASS_2"/>
    <property type="match status" value="1"/>
</dbReference>
<dbReference type="AlphaFoldDB" id="L0D9N7"/>
<evidence type="ECO:0000313" key="11">
    <source>
        <dbReference type="EMBL" id="AGA25543.1"/>
    </source>
</evidence>
<comment type="catalytic activity">
    <reaction evidence="8 9">
        <text>L-histidinol phosphate + 2-oxoglutarate = 3-(imidazol-4-yl)-2-oxopropyl phosphate + L-glutamate</text>
        <dbReference type="Rhea" id="RHEA:23744"/>
        <dbReference type="ChEBI" id="CHEBI:16810"/>
        <dbReference type="ChEBI" id="CHEBI:29985"/>
        <dbReference type="ChEBI" id="CHEBI:57766"/>
        <dbReference type="ChEBI" id="CHEBI:57980"/>
        <dbReference type="EC" id="2.6.1.9"/>
    </reaction>
</comment>
<evidence type="ECO:0000256" key="1">
    <source>
        <dbReference type="ARBA" id="ARBA00001933"/>
    </source>
</evidence>
<evidence type="ECO:0000256" key="7">
    <source>
        <dbReference type="ARBA" id="ARBA00022898"/>
    </source>
</evidence>
<name>L0D9N7_SINAD</name>
<evidence type="ECO:0000256" key="6">
    <source>
        <dbReference type="ARBA" id="ARBA00022679"/>
    </source>
</evidence>
<dbReference type="Pfam" id="PF00155">
    <property type="entry name" value="Aminotran_1_2"/>
    <property type="match status" value="1"/>
</dbReference>
<reference evidence="11 12" key="1">
    <citation type="submission" date="2012-02" db="EMBL/GenBank/DDBJ databases">
        <title>Complete sequence of chromosome of Singulisphaera acidiphila DSM 18658.</title>
        <authorList>
            <consortium name="US DOE Joint Genome Institute (JGI-PGF)"/>
            <person name="Lucas S."/>
            <person name="Copeland A."/>
            <person name="Lapidus A."/>
            <person name="Glavina del Rio T."/>
            <person name="Dalin E."/>
            <person name="Tice H."/>
            <person name="Bruce D."/>
            <person name="Goodwin L."/>
            <person name="Pitluck S."/>
            <person name="Peters L."/>
            <person name="Ovchinnikova G."/>
            <person name="Chertkov O."/>
            <person name="Kyrpides N."/>
            <person name="Mavromatis K."/>
            <person name="Ivanova N."/>
            <person name="Brettin T."/>
            <person name="Detter J.C."/>
            <person name="Han C."/>
            <person name="Larimer F."/>
            <person name="Land M."/>
            <person name="Hauser L."/>
            <person name="Markowitz V."/>
            <person name="Cheng J.-F."/>
            <person name="Hugenholtz P."/>
            <person name="Woyke T."/>
            <person name="Wu D."/>
            <person name="Tindall B."/>
            <person name="Pomrenke H."/>
            <person name="Brambilla E."/>
            <person name="Klenk H.-P."/>
            <person name="Eisen J.A."/>
        </authorList>
    </citation>
    <scope>NUCLEOTIDE SEQUENCE [LARGE SCALE GENOMIC DNA]</scope>
    <source>
        <strain evidence="12">ATCC BAA-1392 / DSM 18658 / VKM B-2454 / MOB10</strain>
    </source>
</reference>
<protein>
    <recommendedName>
        <fullName evidence="9">Histidinol-phosphate aminotransferase</fullName>
        <ecNumber evidence="9">2.6.1.9</ecNumber>
    </recommendedName>
    <alternativeName>
        <fullName evidence="9">Imidazole acetol-phosphate transaminase</fullName>
    </alternativeName>
</protein>
<dbReference type="InterPro" id="IPR015422">
    <property type="entry name" value="PyrdxlP-dep_Trfase_small"/>
</dbReference>
<dbReference type="PANTHER" id="PTHR43643">
    <property type="entry name" value="HISTIDINOL-PHOSPHATE AMINOTRANSFERASE 2"/>
    <property type="match status" value="1"/>
</dbReference>
<dbReference type="Gene3D" id="3.40.640.10">
    <property type="entry name" value="Type I PLP-dependent aspartate aminotransferase-like (Major domain)"/>
    <property type="match status" value="1"/>
</dbReference>
<dbReference type="HOGENOM" id="CLU_017584_3_0_0"/>
<dbReference type="InterPro" id="IPR004839">
    <property type="entry name" value="Aminotransferase_I/II_large"/>
</dbReference>
<dbReference type="NCBIfam" id="TIGR01141">
    <property type="entry name" value="hisC"/>
    <property type="match status" value="1"/>
</dbReference>
<dbReference type="PANTHER" id="PTHR43643:SF3">
    <property type="entry name" value="HISTIDINOL-PHOSPHATE AMINOTRANSFERASE"/>
    <property type="match status" value="1"/>
</dbReference>
<dbReference type="GO" id="GO:0000105">
    <property type="term" value="P:L-histidine biosynthetic process"/>
    <property type="evidence" value="ECO:0007669"/>
    <property type="project" value="UniProtKB-UniRule"/>
</dbReference>
<evidence type="ECO:0000256" key="5">
    <source>
        <dbReference type="ARBA" id="ARBA00022576"/>
    </source>
</evidence>
<evidence type="ECO:0000256" key="3">
    <source>
        <dbReference type="ARBA" id="ARBA00007970"/>
    </source>
</evidence>
<proteinExistence type="inferred from homology"/>
<dbReference type="EC" id="2.6.1.9" evidence="9"/>
<dbReference type="InterPro" id="IPR015424">
    <property type="entry name" value="PyrdxlP-dep_Trfase"/>
</dbReference>
<dbReference type="RefSeq" id="WP_015244719.1">
    <property type="nucleotide sequence ID" value="NC_019892.1"/>
</dbReference>
<keyword evidence="9" id="KW-0368">Histidine biosynthesis</keyword>
<feature type="modified residue" description="N6-(pyridoxal phosphate)lysine" evidence="9">
    <location>
        <position position="212"/>
    </location>
</feature>
<dbReference type="CDD" id="cd00609">
    <property type="entry name" value="AAT_like"/>
    <property type="match status" value="1"/>
</dbReference>
<organism evidence="11 12">
    <name type="scientific">Singulisphaera acidiphila (strain ATCC BAA-1392 / DSM 18658 / VKM B-2454 / MOB10)</name>
    <dbReference type="NCBI Taxonomy" id="886293"/>
    <lineage>
        <taxon>Bacteria</taxon>
        <taxon>Pseudomonadati</taxon>
        <taxon>Planctomycetota</taxon>
        <taxon>Planctomycetia</taxon>
        <taxon>Isosphaerales</taxon>
        <taxon>Isosphaeraceae</taxon>
        <taxon>Singulisphaera</taxon>
    </lineage>
</organism>
<dbReference type="OrthoDB" id="9813612at2"/>
<keyword evidence="12" id="KW-1185">Reference proteome</keyword>
<dbReference type="Gene3D" id="3.90.1150.10">
    <property type="entry name" value="Aspartate Aminotransferase, domain 1"/>
    <property type="match status" value="1"/>
</dbReference>
<keyword evidence="7 9" id="KW-0663">Pyridoxal phosphate</keyword>
<comment type="subunit">
    <text evidence="4 9">Homodimer.</text>
</comment>
<dbReference type="UniPathway" id="UPA00031">
    <property type="reaction ID" value="UER00012"/>
</dbReference>
<evidence type="ECO:0000256" key="9">
    <source>
        <dbReference type="HAMAP-Rule" id="MF_01023"/>
    </source>
</evidence>
<dbReference type="Proteomes" id="UP000010798">
    <property type="component" value="Chromosome"/>
</dbReference>
<dbReference type="GO" id="GO:0030170">
    <property type="term" value="F:pyridoxal phosphate binding"/>
    <property type="evidence" value="ECO:0007669"/>
    <property type="project" value="InterPro"/>
</dbReference>